<dbReference type="Gene3D" id="2.30.29.30">
    <property type="entry name" value="Pleckstrin-homology domain (PH domain)/Phosphotyrosine-binding domain (PTB)"/>
    <property type="match status" value="1"/>
</dbReference>
<feature type="non-terminal residue" evidence="3">
    <location>
        <position position="1"/>
    </location>
</feature>
<dbReference type="PROSITE" id="PS50003">
    <property type="entry name" value="PH_DOMAIN"/>
    <property type="match status" value="1"/>
</dbReference>
<dbReference type="InterPro" id="IPR011993">
    <property type="entry name" value="PH-like_dom_sf"/>
</dbReference>
<evidence type="ECO:0000313" key="3">
    <source>
        <dbReference type="EMBL" id="CAG02981.1"/>
    </source>
</evidence>
<dbReference type="PANTHER" id="PTHR45960">
    <property type="entry name" value="GRB2-ASSOCIATED-BINDING PROTEIN"/>
    <property type="match status" value="1"/>
</dbReference>
<dbReference type="PANTHER" id="PTHR45960:SF3">
    <property type="entry name" value="GRB2-ASSOCIATED-BINDING PROTEIN 3"/>
    <property type="match status" value="1"/>
</dbReference>
<dbReference type="AlphaFoldDB" id="Q4S8Q1"/>
<evidence type="ECO:0000259" key="2">
    <source>
        <dbReference type="PROSITE" id="PS50003"/>
    </source>
</evidence>
<feature type="domain" description="PH" evidence="2">
    <location>
        <begin position="1"/>
        <end position="105"/>
    </location>
</feature>
<protein>
    <submittedName>
        <fullName evidence="3">(spotted green pufferfish) hypothetical protein</fullName>
    </submittedName>
</protein>
<reference evidence="3" key="2">
    <citation type="submission" date="2004-02" db="EMBL/GenBank/DDBJ databases">
        <authorList>
            <consortium name="Genoscope"/>
            <consortium name="Whitehead Institute Centre for Genome Research"/>
        </authorList>
    </citation>
    <scope>NUCLEOTIDE SEQUENCE</scope>
</reference>
<dbReference type="GO" id="GO:0007165">
    <property type="term" value="P:signal transduction"/>
    <property type="evidence" value="ECO:0007669"/>
    <property type="project" value="TreeGrafter"/>
</dbReference>
<organism evidence="3">
    <name type="scientific">Tetraodon nigroviridis</name>
    <name type="common">Spotted green pufferfish</name>
    <name type="synonym">Chelonodon nigroviridis</name>
    <dbReference type="NCBI Taxonomy" id="99883"/>
    <lineage>
        <taxon>Eukaryota</taxon>
        <taxon>Metazoa</taxon>
        <taxon>Chordata</taxon>
        <taxon>Craniata</taxon>
        <taxon>Vertebrata</taxon>
        <taxon>Euteleostomi</taxon>
        <taxon>Actinopterygii</taxon>
        <taxon>Neopterygii</taxon>
        <taxon>Teleostei</taxon>
        <taxon>Neoteleostei</taxon>
        <taxon>Acanthomorphata</taxon>
        <taxon>Eupercaria</taxon>
        <taxon>Tetraodontiformes</taxon>
        <taxon>Tetradontoidea</taxon>
        <taxon>Tetraodontidae</taxon>
        <taxon>Tetraodon</taxon>
    </lineage>
</organism>
<dbReference type="SMART" id="SM00233">
    <property type="entry name" value="PH"/>
    <property type="match status" value="1"/>
</dbReference>
<dbReference type="InterPro" id="IPR001849">
    <property type="entry name" value="PH_domain"/>
</dbReference>
<comment type="similarity">
    <text evidence="1">Belongs to the GAB family.</text>
</comment>
<dbReference type="GO" id="GO:0005737">
    <property type="term" value="C:cytoplasm"/>
    <property type="evidence" value="ECO:0007669"/>
    <property type="project" value="TreeGrafter"/>
</dbReference>
<dbReference type="Pfam" id="PF00169">
    <property type="entry name" value="PH"/>
    <property type="match status" value="1"/>
</dbReference>
<dbReference type="OrthoDB" id="360585at2759"/>
<name>Q4S8Q1_TETNG</name>
<gene>
    <name evidence="3" type="ORF">GSTENG00022240001</name>
</gene>
<accession>Q4S8Q1</accession>
<comment type="caution">
    <text evidence="3">The sequence shown here is derived from an EMBL/GenBank/DDBJ whole genome shotgun (WGS) entry which is preliminary data.</text>
</comment>
<dbReference type="GO" id="GO:0035591">
    <property type="term" value="F:signaling adaptor activity"/>
    <property type="evidence" value="ECO:0007669"/>
    <property type="project" value="TreeGrafter"/>
</dbReference>
<dbReference type="InterPro" id="IPR046355">
    <property type="entry name" value="Gab1-4-like"/>
</dbReference>
<reference evidence="3" key="1">
    <citation type="journal article" date="2004" name="Nature">
        <title>Genome duplication in the teleost fish Tetraodon nigroviridis reveals the early vertebrate proto-karyotype.</title>
        <authorList>
            <person name="Jaillon O."/>
            <person name="Aury J.-M."/>
            <person name="Brunet F."/>
            <person name="Petit J.-L."/>
            <person name="Stange-Thomann N."/>
            <person name="Mauceli E."/>
            <person name="Bouneau L."/>
            <person name="Fischer C."/>
            <person name="Ozouf-Costaz C."/>
            <person name="Bernot A."/>
            <person name="Nicaud S."/>
            <person name="Jaffe D."/>
            <person name="Fisher S."/>
            <person name="Lutfalla G."/>
            <person name="Dossat C."/>
            <person name="Segurens B."/>
            <person name="Dasilva C."/>
            <person name="Salanoubat M."/>
            <person name="Levy M."/>
            <person name="Boudet N."/>
            <person name="Castellano S."/>
            <person name="Anthouard V."/>
            <person name="Jubin C."/>
            <person name="Castelli V."/>
            <person name="Katinka M."/>
            <person name="Vacherie B."/>
            <person name="Biemont C."/>
            <person name="Skalli Z."/>
            <person name="Cattolico L."/>
            <person name="Poulain J."/>
            <person name="De Berardinis V."/>
            <person name="Cruaud C."/>
            <person name="Duprat S."/>
            <person name="Brottier P."/>
            <person name="Coutanceau J.-P."/>
            <person name="Gouzy J."/>
            <person name="Parra G."/>
            <person name="Lardier G."/>
            <person name="Chapple C."/>
            <person name="McKernan K.J."/>
            <person name="McEwan P."/>
            <person name="Bosak S."/>
            <person name="Kellis M."/>
            <person name="Volff J.-N."/>
            <person name="Guigo R."/>
            <person name="Zody M.C."/>
            <person name="Mesirov J."/>
            <person name="Lindblad-Toh K."/>
            <person name="Birren B."/>
            <person name="Nusbaum C."/>
            <person name="Kahn D."/>
            <person name="Robinson-Rechavi M."/>
            <person name="Laudet V."/>
            <person name="Schachter V."/>
            <person name="Quetier F."/>
            <person name="Saurin W."/>
            <person name="Scarpelli C."/>
            <person name="Wincker P."/>
            <person name="Lander E.S."/>
            <person name="Weissenbach J."/>
            <person name="Roest Crollius H."/>
        </authorList>
    </citation>
    <scope>NUCLEOTIDE SEQUENCE [LARGE SCALE GENOMIC DNA]</scope>
</reference>
<sequence length="329" mass="37710">MGTGFRLTGRRKAWRKRWFVLRRGRMSGNPDVLEYYQSKNSKKPIRVIDLKECEVETPSGQLRIKRDFHGKHLFVVKTSSRIFYLLAKTEEEMNDWINNISQICHFGSLDDAEDVDTMTRNRRLSLNLPRLNTVRVQNCEDESYVPMVSPTAVIATESDGYIPMSPRTFSCLDTDTNGESFSLSPPPIHRHLKPRLRRARPPPLDLRGLSTITECPTHQHFSSAPTESCFSLPCESRSVDSLRNEDTNCAVKDSGHQVCLSFDGAVQPWARKSNLDYLSLDFNSASPSPVQKKPFLSDEHRVDYVQVDEKKTQALQNTKMEWTDVRQSK</sequence>
<dbReference type="EMBL" id="CAAE01014703">
    <property type="protein sequence ID" value="CAG02981.1"/>
    <property type="molecule type" value="Genomic_DNA"/>
</dbReference>
<dbReference type="KEGG" id="tng:GSTEN00022240G001"/>
<evidence type="ECO:0000256" key="1">
    <source>
        <dbReference type="ARBA" id="ARBA00029462"/>
    </source>
</evidence>
<dbReference type="SUPFAM" id="SSF50729">
    <property type="entry name" value="PH domain-like"/>
    <property type="match status" value="1"/>
</dbReference>
<proteinExistence type="inferred from homology"/>